<dbReference type="PANTHER" id="PTHR13847">
    <property type="entry name" value="SARCOSINE DEHYDROGENASE-RELATED"/>
    <property type="match status" value="1"/>
</dbReference>
<dbReference type="Gene3D" id="3.50.50.60">
    <property type="entry name" value="FAD/NAD(P)-binding domain"/>
    <property type="match status" value="1"/>
</dbReference>
<dbReference type="EMBL" id="WUUU01000098">
    <property type="protein sequence ID" value="MXR21288.1"/>
    <property type="molecule type" value="Genomic_DNA"/>
</dbReference>
<organism evidence="3 4">
    <name type="scientific">Halobacterium bonnevillei</name>
    <dbReference type="NCBI Taxonomy" id="2692200"/>
    <lineage>
        <taxon>Archaea</taxon>
        <taxon>Methanobacteriati</taxon>
        <taxon>Methanobacteriota</taxon>
        <taxon>Stenosarchaea group</taxon>
        <taxon>Halobacteria</taxon>
        <taxon>Halobacteriales</taxon>
        <taxon>Halobacteriaceae</taxon>
        <taxon>Halobacterium</taxon>
    </lineage>
</organism>
<dbReference type="AlphaFoldDB" id="A0A6B0SHZ6"/>
<evidence type="ECO:0000259" key="2">
    <source>
        <dbReference type="Pfam" id="PF01266"/>
    </source>
</evidence>
<dbReference type="Pfam" id="PF01266">
    <property type="entry name" value="DAO"/>
    <property type="match status" value="1"/>
</dbReference>
<dbReference type="SUPFAM" id="SSF51905">
    <property type="entry name" value="FAD/NAD(P)-binding domain"/>
    <property type="match status" value="1"/>
</dbReference>
<dbReference type="InterPro" id="IPR036188">
    <property type="entry name" value="FAD/NAD-bd_sf"/>
</dbReference>
<evidence type="ECO:0000313" key="4">
    <source>
        <dbReference type="Proteomes" id="UP000471521"/>
    </source>
</evidence>
<keyword evidence="4" id="KW-1185">Reference proteome</keyword>
<gene>
    <name evidence="3" type="ORF">GRX66_11980</name>
</gene>
<evidence type="ECO:0000313" key="3">
    <source>
        <dbReference type="EMBL" id="MXR21288.1"/>
    </source>
</evidence>
<dbReference type="GO" id="GO:0016491">
    <property type="term" value="F:oxidoreductase activity"/>
    <property type="evidence" value="ECO:0007669"/>
    <property type="project" value="UniProtKB-KW"/>
</dbReference>
<accession>A0A6B0SHZ6</accession>
<dbReference type="GO" id="GO:0005737">
    <property type="term" value="C:cytoplasm"/>
    <property type="evidence" value="ECO:0007669"/>
    <property type="project" value="TreeGrafter"/>
</dbReference>
<reference evidence="3 4" key="1">
    <citation type="submission" date="2019-12" db="EMBL/GenBank/DDBJ databases">
        <title>Isolation and characterization of three novel carbon monoxide-oxidizing members of Halobacteria from salione crusts and soils.</title>
        <authorList>
            <person name="Myers M.R."/>
            <person name="King G.M."/>
        </authorList>
    </citation>
    <scope>NUCLEOTIDE SEQUENCE [LARGE SCALE GENOMIC DNA]</scope>
    <source>
        <strain evidence="3 4">PCN9</strain>
    </source>
</reference>
<dbReference type="PANTHER" id="PTHR13847:SF287">
    <property type="entry name" value="FAD-DEPENDENT OXIDOREDUCTASE DOMAIN-CONTAINING PROTEIN 1"/>
    <property type="match status" value="1"/>
</dbReference>
<proteinExistence type="predicted"/>
<keyword evidence="1" id="KW-0560">Oxidoreductase</keyword>
<evidence type="ECO:0000256" key="1">
    <source>
        <dbReference type="ARBA" id="ARBA00023002"/>
    </source>
</evidence>
<dbReference type="OrthoDB" id="168391at2157"/>
<dbReference type="RefSeq" id="WP_159526773.1">
    <property type="nucleotide sequence ID" value="NZ_WUUU01000098.1"/>
</dbReference>
<feature type="non-terminal residue" evidence="3">
    <location>
        <position position="1"/>
    </location>
</feature>
<sequence length="180" mass="19254">SRADRVVAAAGPWNRRLLASAGITLHVRNTRGPMLVVGWNGHGLPALFHEESGVYTRQNADGTLFVGRLPGQYADAKVLDPDAVSNGVPDSLRDTCLSELRRLRWDVGDARVEQEWMGVRSHTPDGDPIIGTTGVDGLSVVAFNANGIQYAPAAGRILAARVDGTDPNLPTAGVAFERFE</sequence>
<name>A0A6B0SHZ6_9EURY</name>
<dbReference type="Proteomes" id="UP000471521">
    <property type="component" value="Unassembled WGS sequence"/>
</dbReference>
<dbReference type="InterPro" id="IPR006076">
    <property type="entry name" value="FAD-dep_OxRdtase"/>
</dbReference>
<feature type="domain" description="FAD dependent oxidoreductase" evidence="2">
    <location>
        <begin position="3"/>
        <end position="161"/>
    </location>
</feature>
<comment type="caution">
    <text evidence="3">The sequence shown here is derived from an EMBL/GenBank/DDBJ whole genome shotgun (WGS) entry which is preliminary data.</text>
</comment>
<dbReference type="Gene3D" id="3.30.9.10">
    <property type="entry name" value="D-Amino Acid Oxidase, subunit A, domain 2"/>
    <property type="match status" value="1"/>
</dbReference>
<protein>
    <submittedName>
        <fullName evidence="3">FAD-dependent oxidoreductase</fullName>
    </submittedName>
</protein>